<protein>
    <recommendedName>
        <fullName evidence="3">SxtJ</fullName>
    </recommendedName>
</protein>
<proteinExistence type="predicted"/>
<dbReference type="Pfam" id="PF19588">
    <property type="entry name" value="SxtJ"/>
    <property type="match status" value="1"/>
</dbReference>
<dbReference type="AlphaFoldDB" id="A0A383F722"/>
<evidence type="ECO:0008006" key="3">
    <source>
        <dbReference type="Google" id="ProtNLM"/>
    </source>
</evidence>
<organism evidence="2">
    <name type="scientific">marine metagenome</name>
    <dbReference type="NCBI Taxonomy" id="408172"/>
    <lineage>
        <taxon>unclassified sequences</taxon>
        <taxon>metagenomes</taxon>
        <taxon>ecological metagenomes</taxon>
    </lineage>
</organism>
<evidence type="ECO:0000256" key="1">
    <source>
        <dbReference type="SAM" id="Phobius"/>
    </source>
</evidence>
<evidence type="ECO:0000313" key="2">
    <source>
        <dbReference type="EMBL" id="SVE64761.1"/>
    </source>
</evidence>
<feature type="transmembrane region" description="Helical" evidence="1">
    <location>
        <begin position="69"/>
        <end position="94"/>
    </location>
</feature>
<gene>
    <name evidence="2" type="ORF">METZ01_LOCUS517615</name>
</gene>
<feature type="transmembrane region" description="Helical" evidence="1">
    <location>
        <begin position="18"/>
        <end position="36"/>
    </location>
</feature>
<sequence>MHETLSREEGIKVSSDRSFGIVFFIVFVVAGTWMLLKGQPAGWFMLVSSIFLLVIALVRPSILGSLNRAWFKFGLLLSRVVSPLILGVVFFLVVTPMAVTRRLLGKDSLNLKFESSLKSYWVNRNPPGPKPNSMTRQF</sequence>
<keyword evidence="1" id="KW-1133">Transmembrane helix</keyword>
<dbReference type="InterPro" id="IPR045781">
    <property type="entry name" value="SxtJ"/>
</dbReference>
<reference evidence="2" key="1">
    <citation type="submission" date="2018-05" db="EMBL/GenBank/DDBJ databases">
        <authorList>
            <person name="Lanie J.A."/>
            <person name="Ng W.-L."/>
            <person name="Kazmierczak K.M."/>
            <person name="Andrzejewski T.M."/>
            <person name="Davidsen T.M."/>
            <person name="Wayne K.J."/>
            <person name="Tettelin H."/>
            <person name="Glass J.I."/>
            <person name="Rusch D."/>
            <person name="Podicherti R."/>
            <person name="Tsui H.-C.T."/>
            <person name="Winkler M.E."/>
        </authorList>
    </citation>
    <scope>NUCLEOTIDE SEQUENCE</scope>
</reference>
<dbReference type="EMBL" id="UINC01231989">
    <property type="protein sequence ID" value="SVE64761.1"/>
    <property type="molecule type" value="Genomic_DNA"/>
</dbReference>
<keyword evidence="1" id="KW-0812">Transmembrane</keyword>
<keyword evidence="1" id="KW-0472">Membrane</keyword>
<feature type="transmembrane region" description="Helical" evidence="1">
    <location>
        <begin position="43"/>
        <end position="63"/>
    </location>
</feature>
<accession>A0A383F722</accession>
<name>A0A383F722_9ZZZZ</name>